<gene>
    <name evidence="16" type="ORF">GH984_01325</name>
</gene>
<feature type="binding site" evidence="12">
    <location>
        <position position="47"/>
    </location>
    <ligand>
        <name>substrate</name>
    </ligand>
</feature>
<dbReference type="Pfam" id="PF22468">
    <property type="entry name" value="ACT_9"/>
    <property type="match status" value="1"/>
</dbReference>
<dbReference type="CDD" id="cd04923">
    <property type="entry name" value="ACT_AK-LysC-DapG-like_2"/>
    <property type="match status" value="1"/>
</dbReference>
<evidence type="ECO:0000259" key="15">
    <source>
        <dbReference type="PROSITE" id="PS51671"/>
    </source>
</evidence>
<dbReference type="UniPathway" id="UPA00050">
    <property type="reaction ID" value="UER00461"/>
</dbReference>
<dbReference type="GO" id="GO:0005524">
    <property type="term" value="F:ATP binding"/>
    <property type="evidence" value="ECO:0007669"/>
    <property type="project" value="UniProtKB-KW"/>
</dbReference>
<dbReference type="GO" id="GO:0009088">
    <property type="term" value="P:threonine biosynthetic process"/>
    <property type="evidence" value="ECO:0007669"/>
    <property type="project" value="UniProtKB-UniPathway"/>
</dbReference>
<evidence type="ECO:0000256" key="7">
    <source>
        <dbReference type="ARBA" id="ARBA00022741"/>
    </source>
</evidence>
<feature type="binding site" evidence="12">
    <location>
        <position position="181"/>
    </location>
    <ligand>
        <name>ATP</name>
        <dbReference type="ChEBI" id="CHEBI:30616"/>
    </ligand>
</feature>
<keyword evidence="17" id="KW-1185">Reference proteome</keyword>
<comment type="caution">
    <text evidence="16">The sequence shown here is derived from an EMBL/GenBank/DDBJ whole genome shotgun (WGS) entry which is preliminary data.</text>
</comment>
<dbReference type="EC" id="2.7.2.4" evidence="13"/>
<feature type="binding site" evidence="12">
    <location>
        <begin position="211"/>
        <end position="212"/>
    </location>
    <ligand>
        <name>ATP</name>
        <dbReference type="ChEBI" id="CHEBI:30616"/>
    </ligand>
</feature>
<comment type="pathway">
    <text evidence="1 14">Amino-acid biosynthesis; L-lysine biosynthesis via DAP pathway; (S)-tetrahydrodipicolinate from L-aspartate: step 1/4.</text>
</comment>
<evidence type="ECO:0000313" key="17">
    <source>
        <dbReference type="Proteomes" id="UP000433788"/>
    </source>
</evidence>
<dbReference type="RefSeq" id="WP_153718407.1">
    <property type="nucleotide sequence ID" value="NZ_WJPP01000001.1"/>
</dbReference>
<dbReference type="Pfam" id="PF01842">
    <property type="entry name" value="ACT"/>
    <property type="match status" value="1"/>
</dbReference>
<feature type="domain" description="ACT" evidence="15">
    <location>
        <begin position="271"/>
        <end position="345"/>
    </location>
</feature>
<dbReference type="PANTHER" id="PTHR21499:SF3">
    <property type="entry name" value="ASPARTOKINASE"/>
    <property type="match status" value="1"/>
</dbReference>
<dbReference type="NCBIfam" id="TIGR00656">
    <property type="entry name" value="asp_kin_monofn"/>
    <property type="match status" value="1"/>
</dbReference>
<feature type="binding site" evidence="12">
    <location>
        <position position="186"/>
    </location>
    <ligand>
        <name>ATP</name>
        <dbReference type="ChEBI" id="CHEBI:30616"/>
    </ligand>
</feature>
<dbReference type="FunFam" id="3.40.1160.10:FF:000002">
    <property type="entry name" value="Aspartokinase"/>
    <property type="match status" value="1"/>
</dbReference>
<dbReference type="Gene3D" id="3.30.2130.10">
    <property type="entry name" value="VC0802-like"/>
    <property type="match status" value="1"/>
</dbReference>
<dbReference type="NCBIfam" id="NF005155">
    <property type="entry name" value="PRK06635.1-4"/>
    <property type="match status" value="1"/>
</dbReference>
<dbReference type="GO" id="GO:0005829">
    <property type="term" value="C:cytosol"/>
    <property type="evidence" value="ECO:0007669"/>
    <property type="project" value="TreeGrafter"/>
</dbReference>
<keyword evidence="6 13" id="KW-0808">Transferase</keyword>
<dbReference type="CDD" id="cd04261">
    <property type="entry name" value="AAK_AKii-LysC-BS"/>
    <property type="match status" value="1"/>
</dbReference>
<feature type="binding site" evidence="12">
    <location>
        <begin position="175"/>
        <end position="176"/>
    </location>
    <ligand>
        <name>ATP</name>
        <dbReference type="ChEBI" id="CHEBI:30616"/>
    </ligand>
</feature>
<keyword evidence="8 13" id="KW-0418">Kinase</keyword>
<evidence type="ECO:0000256" key="12">
    <source>
        <dbReference type="PIRSR" id="PIRSR000726-1"/>
    </source>
</evidence>
<dbReference type="PIRSF" id="PIRSF000726">
    <property type="entry name" value="Asp_kin"/>
    <property type="match status" value="1"/>
</dbReference>
<evidence type="ECO:0000256" key="9">
    <source>
        <dbReference type="ARBA" id="ARBA00022840"/>
    </source>
</evidence>
<dbReference type="GO" id="GO:0009089">
    <property type="term" value="P:lysine biosynthetic process via diaminopimelate"/>
    <property type="evidence" value="ECO:0007669"/>
    <property type="project" value="UniProtKB-UniPathway"/>
</dbReference>
<name>A0A6N7QMT9_9GAMM</name>
<dbReference type="InterPro" id="IPR054352">
    <property type="entry name" value="ACT_Aspartokinase"/>
</dbReference>
<feature type="domain" description="ACT" evidence="15">
    <location>
        <begin position="351"/>
        <end position="423"/>
    </location>
</feature>
<evidence type="ECO:0000256" key="1">
    <source>
        <dbReference type="ARBA" id="ARBA00004766"/>
    </source>
</evidence>
<keyword evidence="10" id="KW-0457">Lysine biosynthesis</keyword>
<dbReference type="Pfam" id="PF00696">
    <property type="entry name" value="AA_kinase"/>
    <property type="match status" value="1"/>
</dbReference>
<feature type="binding site" evidence="12">
    <location>
        <begin position="7"/>
        <end position="10"/>
    </location>
    <ligand>
        <name>ATP</name>
        <dbReference type="ChEBI" id="CHEBI:30616"/>
    </ligand>
</feature>
<dbReference type="InterPro" id="IPR001048">
    <property type="entry name" value="Asp/Glu/Uridylate_kinase"/>
</dbReference>
<dbReference type="InterPro" id="IPR005260">
    <property type="entry name" value="Asp_kin_monofn"/>
</dbReference>
<evidence type="ECO:0000313" key="16">
    <source>
        <dbReference type="EMBL" id="MRH77352.1"/>
    </source>
</evidence>
<dbReference type="PANTHER" id="PTHR21499">
    <property type="entry name" value="ASPARTATE KINASE"/>
    <property type="match status" value="1"/>
</dbReference>
<dbReference type="EMBL" id="WJPP01000001">
    <property type="protein sequence ID" value="MRH77352.1"/>
    <property type="molecule type" value="Genomic_DNA"/>
</dbReference>
<keyword evidence="5 14" id="KW-0028">Amino-acid biosynthesis</keyword>
<keyword evidence="7 12" id="KW-0547">Nucleotide-binding</keyword>
<evidence type="ECO:0000256" key="13">
    <source>
        <dbReference type="RuleBase" id="RU003448"/>
    </source>
</evidence>
<comment type="pathway">
    <text evidence="3 14">Amino-acid biosynthesis; L-threonine biosynthesis; L-threonine from L-aspartate: step 1/5.</text>
</comment>
<proteinExistence type="inferred from homology"/>
<dbReference type="Gene3D" id="3.40.1160.10">
    <property type="entry name" value="Acetylglutamate kinase-like"/>
    <property type="match status" value="1"/>
</dbReference>
<evidence type="ECO:0000256" key="10">
    <source>
        <dbReference type="ARBA" id="ARBA00023154"/>
    </source>
</evidence>
<dbReference type="AlphaFoldDB" id="A0A6N7QMT9"/>
<dbReference type="NCBIfam" id="NF005154">
    <property type="entry name" value="PRK06635.1-2"/>
    <property type="match status" value="1"/>
</dbReference>
<reference evidence="16 17" key="1">
    <citation type="submission" date="2019-11" db="EMBL/GenBank/DDBJ databases">
        <authorList>
            <person name="Zhang X.Y."/>
        </authorList>
    </citation>
    <scope>NUCLEOTIDE SEQUENCE [LARGE SCALE GENOMIC DNA]</scope>
    <source>
        <strain evidence="16 17">C176</strain>
    </source>
</reference>
<evidence type="ECO:0000256" key="5">
    <source>
        <dbReference type="ARBA" id="ARBA00022605"/>
    </source>
</evidence>
<dbReference type="InterPro" id="IPR036393">
    <property type="entry name" value="AceGlu_kinase-like_sf"/>
</dbReference>
<evidence type="ECO:0000256" key="6">
    <source>
        <dbReference type="ARBA" id="ARBA00022679"/>
    </source>
</evidence>
<comment type="catalytic activity">
    <reaction evidence="11 13">
        <text>L-aspartate + ATP = 4-phospho-L-aspartate + ADP</text>
        <dbReference type="Rhea" id="RHEA:23776"/>
        <dbReference type="ChEBI" id="CHEBI:29991"/>
        <dbReference type="ChEBI" id="CHEBI:30616"/>
        <dbReference type="ChEBI" id="CHEBI:57535"/>
        <dbReference type="ChEBI" id="CHEBI:456216"/>
        <dbReference type="EC" id="2.7.2.4"/>
    </reaction>
</comment>
<evidence type="ECO:0000256" key="4">
    <source>
        <dbReference type="ARBA" id="ARBA00010122"/>
    </source>
</evidence>
<dbReference type="SUPFAM" id="SSF53633">
    <property type="entry name" value="Carbamate kinase-like"/>
    <property type="match status" value="1"/>
</dbReference>
<comment type="similarity">
    <text evidence="4 13">Belongs to the aspartokinase family.</text>
</comment>
<dbReference type="InterPro" id="IPR041740">
    <property type="entry name" value="AKii-LysC-BS"/>
</dbReference>
<comment type="pathway">
    <text evidence="2 14">Amino-acid biosynthesis; L-methionine biosynthesis via de novo pathway; L-homoserine from L-aspartate: step 1/3.</text>
</comment>
<dbReference type="NCBIfam" id="TIGR00657">
    <property type="entry name" value="asp_kinases"/>
    <property type="match status" value="1"/>
</dbReference>
<dbReference type="PROSITE" id="PS00324">
    <property type="entry name" value="ASPARTOKINASE"/>
    <property type="match status" value="1"/>
</dbReference>
<dbReference type="InterPro" id="IPR018042">
    <property type="entry name" value="Aspartate_kinase_CS"/>
</dbReference>
<dbReference type="UniPathway" id="UPA00034">
    <property type="reaction ID" value="UER00015"/>
</dbReference>
<dbReference type="PROSITE" id="PS51671">
    <property type="entry name" value="ACT"/>
    <property type="match status" value="2"/>
</dbReference>
<feature type="binding site" evidence="12">
    <location>
        <position position="76"/>
    </location>
    <ligand>
        <name>substrate</name>
    </ligand>
</feature>
<dbReference type="InterPro" id="IPR002912">
    <property type="entry name" value="ACT_dom"/>
</dbReference>
<dbReference type="SUPFAM" id="SSF55021">
    <property type="entry name" value="ACT-like"/>
    <property type="match status" value="2"/>
</dbReference>
<evidence type="ECO:0000256" key="3">
    <source>
        <dbReference type="ARBA" id="ARBA00005139"/>
    </source>
</evidence>
<protein>
    <recommendedName>
        <fullName evidence="13">Aspartokinase</fullName>
        <ecNumber evidence="13">2.7.2.4</ecNumber>
    </recommendedName>
</protein>
<dbReference type="InterPro" id="IPR045865">
    <property type="entry name" value="ACT-like_dom_sf"/>
</dbReference>
<dbReference type="FunFam" id="3.30.2130.10:FF:000002">
    <property type="entry name" value="Aspartokinase"/>
    <property type="match status" value="1"/>
</dbReference>
<evidence type="ECO:0000256" key="2">
    <source>
        <dbReference type="ARBA" id="ARBA00004986"/>
    </source>
</evidence>
<dbReference type="GO" id="GO:0009090">
    <property type="term" value="P:homoserine biosynthetic process"/>
    <property type="evidence" value="ECO:0007669"/>
    <property type="project" value="TreeGrafter"/>
</dbReference>
<evidence type="ECO:0000256" key="14">
    <source>
        <dbReference type="RuleBase" id="RU004249"/>
    </source>
</evidence>
<organism evidence="16 17">
    <name type="scientific">Spiribacter salilacus</name>
    <dbReference type="NCBI Taxonomy" id="2664894"/>
    <lineage>
        <taxon>Bacteria</taxon>
        <taxon>Pseudomonadati</taxon>
        <taxon>Pseudomonadota</taxon>
        <taxon>Gammaproteobacteria</taxon>
        <taxon>Chromatiales</taxon>
        <taxon>Ectothiorhodospiraceae</taxon>
        <taxon>Spiribacter</taxon>
    </lineage>
</organism>
<evidence type="ECO:0000256" key="11">
    <source>
        <dbReference type="ARBA" id="ARBA00047872"/>
    </source>
</evidence>
<dbReference type="CDD" id="cd04913">
    <property type="entry name" value="ACT_AKii-LysC-BS-like_1"/>
    <property type="match status" value="1"/>
</dbReference>
<sequence length="423" mass="45259">MALIVQKYGGSSVGTIERIENVARKVIASRDAGNQVVVVVSAMKGETDRLTELARAAAQTDHPRPRELDLLLSTGETVTITLLTMVLERLGASARCYTGAQVGIRTDSAFSKARIQEIDNRFIQGDLDAGRIVVVAGFQGVDERGSITTLGRGGSDTTAVALAAALSADECQIYTDVDGVYTTDPRVVPTARRLDRITFEEMLELASLGSKVLQIRAVEFAGKYHVPLRVLSSFEDGPGTLITMEGADMPQGSMEEPLIAGIAFNRDEAKLTVLGVPDTPGIAAGILGPIAAANIEVDMIVQNISNEGLTDFTFTVHKNDYDRAMDILRKQAESLGALEVFGNKSITKLSLVGVGMRSHAGVASRMFDTLAAEGINIQMISTSEIKISVVVDEKYLELGTRALHRAFELDDEEGNTVTVEGEG</sequence>
<dbReference type="InterPro" id="IPR001341">
    <property type="entry name" value="Asp_kinase"/>
</dbReference>
<accession>A0A6N7QMT9</accession>
<evidence type="ECO:0000256" key="8">
    <source>
        <dbReference type="ARBA" id="ARBA00022777"/>
    </source>
</evidence>
<keyword evidence="9 12" id="KW-0067">ATP-binding</keyword>
<dbReference type="GO" id="GO:0004072">
    <property type="term" value="F:aspartate kinase activity"/>
    <property type="evidence" value="ECO:0007669"/>
    <property type="project" value="UniProtKB-EC"/>
</dbReference>
<dbReference type="Proteomes" id="UP000433788">
    <property type="component" value="Unassembled WGS sequence"/>
</dbReference>
<dbReference type="UniPathway" id="UPA00051">
    <property type="reaction ID" value="UER00462"/>
</dbReference>